<dbReference type="GO" id="GO:0005886">
    <property type="term" value="C:plasma membrane"/>
    <property type="evidence" value="ECO:0007669"/>
    <property type="project" value="UniProtKB-SubCell"/>
</dbReference>
<dbReference type="NCBIfam" id="TIGR02614">
    <property type="entry name" value="ftsW"/>
    <property type="match status" value="1"/>
</dbReference>
<keyword evidence="5 16" id="KW-0328">Glycosyltransferase</keyword>
<comment type="subcellular location">
    <subcellularLocation>
        <location evidence="16">Cell inner membrane</location>
        <topology evidence="16">Multi-pass membrane protein</topology>
    </subcellularLocation>
    <subcellularLocation>
        <location evidence="1">Cell membrane</location>
        <topology evidence="1">Multi-pass membrane protein</topology>
    </subcellularLocation>
    <text evidence="16">Localizes to the division septum.</text>
</comment>
<dbReference type="PROSITE" id="PS00428">
    <property type="entry name" value="FTSW_RODA_SPOVE"/>
    <property type="match status" value="1"/>
</dbReference>
<evidence type="ECO:0000256" key="7">
    <source>
        <dbReference type="ARBA" id="ARBA00022692"/>
    </source>
</evidence>
<proteinExistence type="inferred from homology"/>
<feature type="transmembrane region" description="Helical" evidence="16">
    <location>
        <begin position="365"/>
        <end position="384"/>
    </location>
</feature>
<dbReference type="GO" id="GO:0032153">
    <property type="term" value="C:cell division site"/>
    <property type="evidence" value="ECO:0007669"/>
    <property type="project" value="UniProtKB-UniRule"/>
</dbReference>
<evidence type="ECO:0000256" key="4">
    <source>
        <dbReference type="ARBA" id="ARBA00022618"/>
    </source>
</evidence>
<dbReference type="AlphaFoldDB" id="A0A1H6FJ04"/>
<dbReference type="UniPathway" id="UPA00219"/>
<dbReference type="GO" id="GO:0071555">
    <property type="term" value="P:cell wall organization"/>
    <property type="evidence" value="ECO:0007669"/>
    <property type="project" value="UniProtKB-KW"/>
</dbReference>
<dbReference type="InterPro" id="IPR013437">
    <property type="entry name" value="FtsW"/>
</dbReference>
<dbReference type="GO" id="GO:0009252">
    <property type="term" value="P:peptidoglycan biosynthetic process"/>
    <property type="evidence" value="ECO:0007669"/>
    <property type="project" value="UniProtKB-UniRule"/>
</dbReference>
<reference evidence="17 18" key="1">
    <citation type="submission" date="2016-10" db="EMBL/GenBank/DDBJ databases">
        <authorList>
            <person name="de Groot N.N."/>
        </authorList>
    </citation>
    <scope>NUCLEOTIDE SEQUENCE [LARGE SCALE GENOMIC DNA]</scope>
    <source>
        <strain evidence="17">MBHS1</strain>
    </source>
</reference>
<dbReference type="Pfam" id="PF01098">
    <property type="entry name" value="FTSW_RODA_SPOVE"/>
    <property type="match status" value="1"/>
</dbReference>
<feature type="transmembrane region" description="Helical" evidence="16">
    <location>
        <begin position="67"/>
        <end position="87"/>
    </location>
</feature>
<keyword evidence="10 16" id="KW-1133">Transmembrane helix</keyword>
<dbReference type="GO" id="GO:0008360">
    <property type="term" value="P:regulation of cell shape"/>
    <property type="evidence" value="ECO:0007669"/>
    <property type="project" value="UniProtKB-KW"/>
</dbReference>
<feature type="transmembrane region" description="Helical" evidence="16">
    <location>
        <begin position="99"/>
        <end position="118"/>
    </location>
</feature>
<evidence type="ECO:0000256" key="10">
    <source>
        <dbReference type="ARBA" id="ARBA00022989"/>
    </source>
</evidence>
<dbReference type="RefSeq" id="WP_286019612.1">
    <property type="nucleotide sequence ID" value="NZ_FMSV02000558.1"/>
</dbReference>
<feature type="transmembrane region" description="Helical" evidence="16">
    <location>
        <begin position="189"/>
        <end position="206"/>
    </location>
</feature>
<gene>
    <name evidence="17" type="primary">ftsW_1</name>
    <name evidence="16" type="synonym">ftsW</name>
    <name evidence="17" type="ORF">MBHS_04980</name>
</gene>
<keyword evidence="16" id="KW-0997">Cell inner membrane</keyword>
<feature type="transmembrane region" description="Helical" evidence="16">
    <location>
        <begin position="287"/>
        <end position="312"/>
    </location>
</feature>
<dbReference type="EC" id="2.4.99.28" evidence="16"/>
<evidence type="ECO:0000256" key="3">
    <source>
        <dbReference type="ARBA" id="ARBA00022475"/>
    </source>
</evidence>
<keyword evidence="12 16" id="KW-0131">Cell cycle</keyword>
<dbReference type="PANTHER" id="PTHR30474">
    <property type="entry name" value="CELL CYCLE PROTEIN"/>
    <property type="match status" value="1"/>
</dbReference>
<feature type="transmembrane region" description="Helical" evidence="16">
    <location>
        <begin position="213"/>
        <end position="233"/>
    </location>
</feature>
<evidence type="ECO:0000313" key="18">
    <source>
        <dbReference type="Proteomes" id="UP000236724"/>
    </source>
</evidence>
<comment type="catalytic activity">
    <reaction evidence="15 16">
        <text>[GlcNAc-(1-&gt;4)-Mur2Ac(oyl-L-Ala-gamma-D-Glu-L-Lys-D-Ala-D-Ala)](n)-di-trans,octa-cis-undecaprenyl diphosphate + beta-D-GlcNAc-(1-&gt;4)-Mur2Ac(oyl-L-Ala-gamma-D-Glu-L-Lys-D-Ala-D-Ala)-di-trans,octa-cis-undecaprenyl diphosphate = [GlcNAc-(1-&gt;4)-Mur2Ac(oyl-L-Ala-gamma-D-Glu-L-Lys-D-Ala-D-Ala)](n+1)-di-trans,octa-cis-undecaprenyl diphosphate + di-trans,octa-cis-undecaprenyl diphosphate + H(+)</text>
        <dbReference type="Rhea" id="RHEA:23708"/>
        <dbReference type="Rhea" id="RHEA-COMP:9602"/>
        <dbReference type="Rhea" id="RHEA-COMP:9603"/>
        <dbReference type="ChEBI" id="CHEBI:15378"/>
        <dbReference type="ChEBI" id="CHEBI:58405"/>
        <dbReference type="ChEBI" id="CHEBI:60033"/>
        <dbReference type="ChEBI" id="CHEBI:78435"/>
        <dbReference type="EC" id="2.4.99.28"/>
    </reaction>
</comment>
<evidence type="ECO:0000256" key="13">
    <source>
        <dbReference type="ARBA" id="ARBA00023316"/>
    </source>
</evidence>
<feature type="transmembrane region" description="Helical" evidence="16">
    <location>
        <begin position="138"/>
        <end position="154"/>
    </location>
</feature>
<comment type="function">
    <text evidence="16">Peptidoglycan polymerase that is essential for cell division.</text>
</comment>
<protein>
    <recommendedName>
        <fullName evidence="16">Probable peptidoglycan glycosyltransferase FtsW</fullName>
        <shortName evidence="16">PGT</shortName>
        <ecNumber evidence="16">2.4.99.28</ecNumber>
    </recommendedName>
    <alternativeName>
        <fullName evidence="16">Cell division protein FtsW</fullName>
    </alternativeName>
    <alternativeName>
        <fullName evidence="16">Cell wall polymerase</fullName>
    </alternativeName>
    <alternativeName>
        <fullName evidence="16">Peptidoglycan polymerase</fullName>
        <shortName evidence="16">PG polymerase</shortName>
    </alternativeName>
</protein>
<dbReference type="InterPro" id="IPR018365">
    <property type="entry name" value="Cell_cycle_FtsW-rel_CS"/>
</dbReference>
<dbReference type="HAMAP" id="MF_00913">
    <property type="entry name" value="PGT_FtsW_proteobact"/>
    <property type="match status" value="1"/>
</dbReference>
<keyword evidence="13 16" id="KW-0961">Cell wall biogenesis/degradation</keyword>
<keyword evidence="18" id="KW-1185">Reference proteome</keyword>
<organism evidence="17 18">
    <name type="scientific">Candidatus Venteria ishoeyi</name>
    <dbReference type="NCBI Taxonomy" id="1899563"/>
    <lineage>
        <taxon>Bacteria</taxon>
        <taxon>Pseudomonadati</taxon>
        <taxon>Pseudomonadota</taxon>
        <taxon>Gammaproteobacteria</taxon>
        <taxon>Thiotrichales</taxon>
        <taxon>Thiotrichaceae</taxon>
        <taxon>Venteria</taxon>
    </lineage>
</organism>
<dbReference type="GO" id="GO:0015648">
    <property type="term" value="F:lipid-linked peptidoglycan transporter activity"/>
    <property type="evidence" value="ECO:0007669"/>
    <property type="project" value="TreeGrafter"/>
</dbReference>
<dbReference type="GO" id="GO:0008955">
    <property type="term" value="F:peptidoglycan glycosyltransferase activity"/>
    <property type="evidence" value="ECO:0007669"/>
    <property type="project" value="UniProtKB-UniRule"/>
</dbReference>
<keyword evidence="9 16" id="KW-0573">Peptidoglycan synthesis</keyword>
<keyword evidence="3 16" id="KW-1003">Cell membrane</keyword>
<evidence type="ECO:0000256" key="14">
    <source>
        <dbReference type="ARBA" id="ARBA00038053"/>
    </source>
</evidence>
<comment type="pathway">
    <text evidence="2 16">Cell wall biogenesis; peptidoglycan biosynthesis.</text>
</comment>
<evidence type="ECO:0000256" key="11">
    <source>
        <dbReference type="ARBA" id="ARBA00023136"/>
    </source>
</evidence>
<feature type="transmembrane region" description="Helical" evidence="16">
    <location>
        <begin position="332"/>
        <end position="353"/>
    </location>
</feature>
<keyword evidence="7 16" id="KW-0812">Transmembrane</keyword>
<keyword evidence="8 16" id="KW-0133">Cell shape</keyword>
<name>A0A1H6FJ04_9GAMM</name>
<evidence type="ECO:0000313" key="17">
    <source>
        <dbReference type="EMBL" id="SEH09086.1"/>
    </source>
</evidence>
<dbReference type="InterPro" id="IPR001182">
    <property type="entry name" value="FtsW/RodA"/>
</dbReference>
<evidence type="ECO:0000256" key="16">
    <source>
        <dbReference type="HAMAP-Rule" id="MF_00913"/>
    </source>
</evidence>
<evidence type="ECO:0000256" key="15">
    <source>
        <dbReference type="ARBA" id="ARBA00049902"/>
    </source>
</evidence>
<dbReference type="PANTHER" id="PTHR30474:SF2">
    <property type="entry name" value="PEPTIDOGLYCAN GLYCOSYLTRANSFERASE FTSW-RELATED"/>
    <property type="match status" value="1"/>
</dbReference>
<keyword evidence="4 16" id="KW-0132">Cell division</keyword>
<comment type="similarity">
    <text evidence="14 16">Belongs to the SEDS family. FtsW subfamily.</text>
</comment>
<feature type="transmembrane region" description="Helical" evidence="16">
    <location>
        <begin position="166"/>
        <end position="183"/>
    </location>
</feature>
<evidence type="ECO:0000256" key="6">
    <source>
        <dbReference type="ARBA" id="ARBA00022679"/>
    </source>
</evidence>
<dbReference type="EMBL" id="FMSV02000558">
    <property type="protein sequence ID" value="SEH09086.1"/>
    <property type="molecule type" value="Genomic_DNA"/>
</dbReference>
<evidence type="ECO:0000256" key="1">
    <source>
        <dbReference type="ARBA" id="ARBA00004651"/>
    </source>
</evidence>
<dbReference type="GO" id="GO:0043093">
    <property type="term" value="P:FtsZ-dependent cytokinesis"/>
    <property type="evidence" value="ECO:0007669"/>
    <property type="project" value="UniProtKB-UniRule"/>
</dbReference>
<sequence>MKNIKSANSLHPTASRRVQQMWNRRDTLFQHDGWLIFALLGLLLSGLVMVASTSVQLGDLRHGDSLYFFWRQLIYSGVGGLCGLIGWKLGTRQWQQLSVFLLLFGLLLLLLVLIPGIGREVNGSMRWMDLGPIRLQPSEPMKLFMILYLSGYLVRRSEEVRESVSGFIKPMLVLILITALLLLEPDYGAVVVLFLTVLGLLFLAGVPLKQFLVWLLVVSMTLFGVMLLAPYRLQRLSSFVDPWADPFNGGFQLTQALIAMGRGGWFGVGLGESVQKLTYLPEAHTDFVFAILAEELGLSGSLLIIALFALLISRGLRIARTAMLLQRPYAAWLAYGISLNIGLQVTINLGVNMGLLPTKGLTLPLMSYGGSSMLVVCLMMGLLLRVDYENRYES</sequence>
<dbReference type="Proteomes" id="UP000236724">
    <property type="component" value="Unassembled WGS sequence"/>
</dbReference>
<evidence type="ECO:0000256" key="2">
    <source>
        <dbReference type="ARBA" id="ARBA00004752"/>
    </source>
</evidence>
<accession>A0A1H6FJ04</accession>
<evidence type="ECO:0000256" key="9">
    <source>
        <dbReference type="ARBA" id="ARBA00022984"/>
    </source>
</evidence>
<feature type="transmembrane region" description="Helical" evidence="16">
    <location>
        <begin position="34"/>
        <end position="55"/>
    </location>
</feature>
<keyword evidence="11 16" id="KW-0472">Membrane</keyword>
<keyword evidence="6 16" id="KW-0808">Transferase</keyword>
<evidence type="ECO:0000256" key="12">
    <source>
        <dbReference type="ARBA" id="ARBA00023306"/>
    </source>
</evidence>
<evidence type="ECO:0000256" key="5">
    <source>
        <dbReference type="ARBA" id="ARBA00022676"/>
    </source>
</evidence>
<evidence type="ECO:0000256" key="8">
    <source>
        <dbReference type="ARBA" id="ARBA00022960"/>
    </source>
</evidence>